<proteinExistence type="predicted"/>
<evidence type="ECO:0000313" key="1">
    <source>
        <dbReference type="EMBL" id="KAK6778643.1"/>
    </source>
</evidence>
<protein>
    <submittedName>
        <fullName evidence="1">Uncharacterized protein</fullName>
    </submittedName>
</protein>
<comment type="caution">
    <text evidence="1">The sequence shown here is derived from an EMBL/GenBank/DDBJ whole genome shotgun (WGS) entry which is preliminary data.</text>
</comment>
<name>A0AAN8T6I8_SOLBU</name>
<gene>
    <name evidence="1" type="ORF">RDI58_025361</name>
</gene>
<dbReference type="Proteomes" id="UP001371456">
    <property type="component" value="Unassembled WGS sequence"/>
</dbReference>
<evidence type="ECO:0000313" key="2">
    <source>
        <dbReference type="Proteomes" id="UP001371456"/>
    </source>
</evidence>
<keyword evidence="2" id="KW-1185">Reference proteome</keyword>
<accession>A0AAN8T6I8</accession>
<dbReference type="EMBL" id="JBANQN010000010">
    <property type="protein sequence ID" value="KAK6778643.1"/>
    <property type="molecule type" value="Genomic_DNA"/>
</dbReference>
<sequence length="82" mass="9534">MLPFSAAYGLCCLKKPYQQEKKFRVKKWDTDTILFIAKVLLLQTEYHTSESQSRVMAYHEANNRTWSKMAITGQTARPLPSH</sequence>
<reference evidence="1 2" key="1">
    <citation type="submission" date="2024-02" db="EMBL/GenBank/DDBJ databases">
        <title>de novo genome assembly of Solanum bulbocastanum strain 11H21.</title>
        <authorList>
            <person name="Hosaka A.J."/>
        </authorList>
    </citation>
    <scope>NUCLEOTIDE SEQUENCE [LARGE SCALE GENOMIC DNA]</scope>
    <source>
        <tissue evidence="1">Young leaves</tissue>
    </source>
</reference>
<organism evidence="1 2">
    <name type="scientific">Solanum bulbocastanum</name>
    <name type="common">Wild potato</name>
    <dbReference type="NCBI Taxonomy" id="147425"/>
    <lineage>
        <taxon>Eukaryota</taxon>
        <taxon>Viridiplantae</taxon>
        <taxon>Streptophyta</taxon>
        <taxon>Embryophyta</taxon>
        <taxon>Tracheophyta</taxon>
        <taxon>Spermatophyta</taxon>
        <taxon>Magnoliopsida</taxon>
        <taxon>eudicotyledons</taxon>
        <taxon>Gunneridae</taxon>
        <taxon>Pentapetalae</taxon>
        <taxon>asterids</taxon>
        <taxon>lamiids</taxon>
        <taxon>Solanales</taxon>
        <taxon>Solanaceae</taxon>
        <taxon>Solanoideae</taxon>
        <taxon>Solaneae</taxon>
        <taxon>Solanum</taxon>
    </lineage>
</organism>
<dbReference type="AlphaFoldDB" id="A0AAN8T6I8"/>